<dbReference type="PANTHER" id="PTHR10569">
    <property type="entry name" value="GLYCOGEN DEBRANCHING ENZYME"/>
    <property type="match status" value="1"/>
</dbReference>
<sequence>MIPIDQCEDKEWILPTRTGGYASSTICGINARTYHGYLIVPLNPPHFRFLVLSKFDDFLILNHEEYPLSTNHYPGAYYPEGYKYLVKFEKNNSKVIWYYNFGYSEVKKSLLVHKGYNAITVNYNATKGRVKICPFITFRSHHIAKKAQNEFFTYDVISPNHIDILFEGKKILNLEIDEKFELKNTGYWYYNFLYKLDQELGNNYIEDLYNPFCIVSLTNRISVHAYVGEKPKSYTEEEEHHHMDILKLLSTAGKDFVVKGKDGWAIIAGYHWFDEWGRDTFISLEGLLLIDGQFTIAEDIIFRYLKMENKGMLPNNFLNYSGEPIYRGVDVSLWAINAIYKTYLYSRNKNFISKTYQDILEIIDWYSKGNGIIFNIDNLIFHKGSPRTWMDASYDGKVVTPREGAAVEINALWYNAVKIAEYISKELGENSDEFAEKAEKIRNSFVKKFVYENGLYDYIDWDMKPDASIRPNQIFAISLPFPVIDDKLMASKILSVVESKLLRPYGLSSLARGDPKYKPVYKGDRKSRDEAYHNGPIWPWLLGSYVDAKIKIENNPIEIKLLIEQFKPLITHAIENQGYISEIFDDIPPYKPRGCIAQAWSNAEVYRALVAISKI</sequence>
<proteinExistence type="predicted"/>
<dbReference type="InterPro" id="IPR024742">
    <property type="entry name" value="Glycogen_debranch_N"/>
</dbReference>
<evidence type="ECO:0000313" key="3">
    <source>
        <dbReference type="EMBL" id="BDB97860.1"/>
    </source>
</evidence>
<feature type="domain" description="Glycogen debranching enzyme C-terminal" evidence="1">
    <location>
        <begin position="252"/>
        <end position="607"/>
    </location>
</feature>
<dbReference type="PANTHER" id="PTHR10569:SF2">
    <property type="entry name" value="GLYCOGEN DEBRANCHING ENZYME"/>
    <property type="match status" value="1"/>
</dbReference>
<dbReference type="GO" id="GO:0004135">
    <property type="term" value="F:amylo-alpha-1,6-glucosidase activity"/>
    <property type="evidence" value="ECO:0007669"/>
    <property type="project" value="InterPro"/>
</dbReference>
<accession>A0AAQ4CPX9</accession>
<reference evidence="3 4" key="1">
    <citation type="journal article" date="2022" name="Microbiol. Resour. Announc.">
        <title>Complete Genome Sequence of the Hyperthermophilic and Acidophilic Archaeon Saccharolobus caldissimus Strain HS-3T.</title>
        <authorList>
            <person name="Sakai H.D."/>
            <person name="Kurosawa N."/>
        </authorList>
    </citation>
    <scope>NUCLEOTIDE SEQUENCE [LARGE SCALE GENOMIC DNA]</scope>
    <source>
        <strain evidence="3 4">JCM32116</strain>
    </source>
</reference>
<dbReference type="AlphaFoldDB" id="A0AAQ4CPX9"/>
<dbReference type="InterPro" id="IPR006451">
    <property type="entry name" value="Glycogen_debranch_arc"/>
</dbReference>
<dbReference type="NCBIfam" id="TIGR01561">
    <property type="entry name" value="gde_arch"/>
    <property type="match status" value="1"/>
</dbReference>
<name>A0AAQ4CPX9_9CREN</name>
<dbReference type="Gene3D" id="1.50.10.10">
    <property type="match status" value="1"/>
</dbReference>
<organism evidence="3 4">
    <name type="scientific">Saccharolobus caldissimus</name>
    <dbReference type="NCBI Taxonomy" id="1702097"/>
    <lineage>
        <taxon>Archaea</taxon>
        <taxon>Thermoproteota</taxon>
        <taxon>Thermoprotei</taxon>
        <taxon>Sulfolobales</taxon>
        <taxon>Sulfolobaceae</taxon>
        <taxon>Saccharolobus</taxon>
    </lineage>
</organism>
<dbReference type="InterPro" id="IPR010401">
    <property type="entry name" value="AGL/Gdb1"/>
</dbReference>
<dbReference type="GeneID" id="68865619"/>
<gene>
    <name evidence="3" type="ORF">SACC_08770</name>
</gene>
<dbReference type="EMBL" id="AP025226">
    <property type="protein sequence ID" value="BDB97860.1"/>
    <property type="molecule type" value="Genomic_DNA"/>
</dbReference>
<evidence type="ECO:0000313" key="4">
    <source>
        <dbReference type="Proteomes" id="UP001319921"/>
    </source>
</evidence>
<dbReference type="RefSeq" id="WP_229571827.1">
    <property type="nucleotide sequence ID" value="NZ_AP025226.1"/>
</dbReference>
<keyword evidence="4" id="KW-1185">Reference proteome</keyword>
<dbReference type="FunFam" id="1.50.10.10:FF:000073">
    <property type="entry name" value="Glycogen debranching enzyme, hypothetical (TreX-like)"/>
    <property type="match status" value="1"/>
</dbReference>
<dbReference type="Pfam" id="PF12439">
    <property type="entry name" value="GDE_N"/>
    <property type="match status" value="1"/>
</dbReference>
<dbReference type="Pfam" id="PF06202">
    <property type="entry name" value="GDE_C"/>
    <property type="match status" value="1"/>
</dbReference>
<protein>
    <submittedName>
        <fullName evidence="3">Glycogen debranching protein</fullName>
    </submittedName>
</protein>
<dbReference type="InterPro" id="IPR032790">
    <property type="entry name" value="GDE_C"/>
</dbReference>
<dbReference type="InterPro" id="IPR012341">
    <property type="entry name" value="6hp_glycosidase-like_sf"/>
</dbReference>
<dbReference type="SUPFAM" id="SSF48208">
    <property type="entry name" value="Six-hairpin glycosidases"/>
    <property type="match status" value="1"/>
</dbReference>
<dbReference type="GO" id="GO:0005980">
    <property type="term" value="P:glycogen catabolic process"/>
    <property type="evidence" value="ECO:0007669"/>
    <property type="project" value="InterPro"/>
</dbReference>
<evidence type="ECO:0000259" key="1">
    <source>
        <dbReference type="Pfam" id="PF06202"/>
    </source>
</evidence>
<dbReference type="Proteomes" id="UP001319921">
    <property type="component" value="Chromosome"/>
</dbReference>
<dbReference type="KEGG" id="scas:SACC_08770"/>
<dbReference type="InterPro" id="IPR008928">
    <property type="entry name" value="6-hairpin_glycosidase_sf"/>
</dbReference>
<dbReference type="GO" id="GO:0004134">
    <property type="term" value="F:4-alpha-glucanotransferase activity"/>
    <property type="evidence" value="ECO:0007669"/>
    <property type="project" value="InterPro"/>
</dbReference>
<feature type="domain" description="Glycogen debranching enzyme bacterial and archaeal type N-terminal" evidence="2">
    <location>
        <begin position="10"/>
        <end position="214"/>
    </location>
</feature>
<evidence type="ECO:0000259" key="2">
    <source>
        <dbReference type="Pfam" id="PF12439"/>
    </source>
</evidence>